<proteinExistence type="predicted"/>
<accession>A0A914E8J4</accession>
<feature type="domain" description="Peptidase S9A N-terminal" evidence="1">
    <location>
        <begin position="15"/>
        <end position="408"/>
    </location>
</feature>
<keyword evidence="2" id="KW-1185">Reference proteome</keyword>
<dbReference type="InterPro" id="IPR023302">
    <property type="entry name" value="Pept_S9A_N"/>
</dbReference>
<dbReference type="GO" id="GO:0004252">
    <property type="term" value="F:serine-type endopeptidase activity"/>
    <property type="evidence" value="ECO:0007669"/>
    <property type="project" value="InterPro"/>
</dbReference>
<evidence type="ECO:0000259" key="1">
    <source>
        <dbReference type="Pfam" id="PF02897"/>
    </source>
</evidence>
<dbReference type="GO" id="GO:0005829">
    <property type="term" value="C:cytosol"/>
    <property type="evidence" value="ECO:0007669"/>
    <property type="project" value="TreeGrafter"/>
</dbReference>
<organism evidence="2 3">
    <name type="scientific">Acrobeloides nanus</name>
    <dbReference type="NCBI Taxonomy" id="290746"/>
    <lineage>
        <taxon>Eukaryota</taxon>
        <taxon>Metazoa</taxon>
        <taxon>Ecdysozoa</taxon>
        <taxon>Nematoda</taxon>
        <taxon>Chromadorea</taxon>
        <taxon>Rhabditida</taxon>
        <taxon>Tylenchina</taxon>
        <taxon>Cephalobomorpha</taxon>
        <taxon>Cephaloboidea</taxon>
        <taxon>Cephalobidae</taxon>
        <taxon>Acrobeloides</taxon>
    </lineage>
</organism>
<name>A0A914E8J4_9BILA</name>
<dbReference type="InterPro" id="IPR051167">
    <property type="entry name" value="Prolyl_oligopep/macrocyclase"/>
</dbReference>
<evidence type="ECO:0000313" key="2">
    <source>
        <dbReference type="Proteomes" id="UP000887540"/>
    </source>
</evidence>
<dbReference type="PANTHER" id="PTHR42881">
    <property type="entry name" value="PROLYL ENDOPEPTIDASE"/>
    <property type="match status" value="1"/>
</dbReference>
<dbReference type="Proteomes" id="UP000887540">
    <property type="component" value="Unplaced"/>
</dbReference>
<dbReference type="Gene3D" id="2.130.10.120">
    <property type="entry name" value="Prolyl oligopeptidase, N-terminal domain"/>
    <property type="match status" value="1"/>
</dbReference>
<evidence type="ECO:0000313" key="3">
    <source>
        <dbReference type="WBParaSite" id="ACRNAN_scaffold648.g23788.t1"/>
    </source>
</evidence>
<dbReference type="SUPFAM" id="SSF50993">
    <property type="entry name" value="Peptidase/esterase 'gauge' domain"/>
    <property type="match status" value="1"/>
</dbReference>
<reference evidence="3" key="1">
    <citation type="submission" date="2022-11" db="UniProtKB">
        <authorList>
            <consortium name="WormBaseParasite"/>
        </authorList>
    </citation>
    <scope>IDENTIFICATION</scope>
</reference>
<dbReference type="GO" id="GO:0070012">
    <property type="term" value="F:oligopeptidase activity"/>
    <property type="evidence" value="ECO:0007669"/>
    <property type="project" value="TreeGrafter"/>
</dbReference>
<dbReference type="Pfam" id="PF02897">
    <property type="entry name" value="Peptidase_S9_N"/>
    <property type="match status" value="1"/>
</dbReference>
<dbReference type="WBParaSite" id="ACRNAN_scaffold648.g23788.t1">
    <property type="protein sequence ID" value="ACRNAN_scaffold648.g23788.t1"/>
    <property type="gene ID" value="ACRNAN_scaffold648.g23788"/>
</dbReference>
<sequence>MKHLEDISIHPKEYPLARREESIIDNYHGTKVADPYRWLEDPHAKETQDFIQKLNDISSPYFQGCEMRETIKEKLTQIFNYEKYGCTGKYGKFYYYNYNSGLQNQSVIYQQTHFSEEGKVFLDPNTFSPDGSISISQRSWSNDGNILAYGLSEKGNDTITIKFIKNTGEKLLDTIYGVKYGNLAWCDDNSGIFYSAYPHSKNKSNKFTVEEDSYHSLYYHKMGTNTEEDILVAYFPDNLKAYITASVTEDGSLLMVSISDGCSSRNALYYYNLKQKNNKIDGKLDLMPIFSKFDACYEYIDHEDNIALFQTNHNAPMFKLIRLDLTSIYNDQNNYELIRLDLTSIYNDQNNYEVIIPEDANRTLSFVVPVANNKLLISYLEVVLTTLYVYDRASFEMLYKIPLEIGSMIVSA</sequence>
<protein>
    <submittedName>
        <fullName evidence="3">Peptidase S9A N-terminal domain-containing protein</fullName>
    </submittedName>
</protein>
<dbReference type="AlphaFoldDB" id="A0A914E8J4"/>
<dbReference type="PANTHER" id="PTHR42881:SF2">
    <property type="entry name" value="PROLYL ENDOPEPTIDASE"/>
    <property type="match status" value="1"/>
</dbReference>